<keyword evidence="1" id="KW-1133">Transmembrane helix</keyword>
<dbReference type="PANTHER" id="PTHR30590:SF2">
    <property type="entry name" value="INNER MEMBRANE PROTEIN"/>
    <property type="match status" value="1"/>
</dbReference>
<sequence>MLLLIVLSNTAYFLWDTDYSSAGEYPEPEWLADSVAQFLMIAVLDVRVYPLFAFLFGYGMVQLYHRQLRAGSDERAAQALLRRRSLWLVLFGFVHAALLLATEVLAAYGLISLVLGWLFLRRRTSTMLVWCAVGTGVLTIGFVMAAGTVVALATGTLTIPGEAELASTRAELAGAGEESWVAAVGIRLSSWALILALNSLAVVPPVAMLLGMWAAHRRILEEPHDHLRLLRRVAVLGIAIGLAGSLPSALQHVGLANIHPAAGLTGEMLFAMQWTTGLAGGMGYVALFGLITHALSARARSSAPVLAVSALGKRSLSGYLSHSVVMAPVLAAWGLGLGAVLTSASMAAFAMGLWLVTVVAALALERTGLRGPAEWLLRKLIYR</sequence>
<dbReference type="PANTHER" id="PTHR30590">
    <property type="entry name" value="INNER MEMBRANE PROTEIN"/>
    <property type="match status" value="1"/>
</dbReference>
<feature type="transmembrane region" description="Helical" evidence="1">
    <location>
        <begin position="38"/>
        <end position="61"/>
    </location>
</feature>
<keyword evidence="4" id="KW-1185">Reference proteome</keyword>
<keyword evidence="1" id="KW-0812">Transmembrane</keyword>
<accession>A0A837ZWN9</accession>
<evidence type="ECO:0000313" key="3">
    <source>
        <dbReference type="EMBL" id="MBA0124544.1"/>
    </source>
</evidence>
<name>A0A837ZWN9_9PSEU</name>
<keyword evidence="1" id="KW-0472">Membrane</keyword>
<comment type="caution">
    <text evidence="3">The sequence shown here is derived from an EMBL/GenBank/DDBJ whole genome shotgun (WGS) entry which is preliminary data.</text>
</comment>
<evidence type="ECO:0000259" key="2">
    <source>
        <dbReference type="Pfam" id="PF04235"/>
    </source>
</evidence>
<dbReference type="InterPro" id="IPR052529">
    <property type="entry name" value="Bact_Transport_Assoc"/>
</dbReference>
<evidence type="ECO:0000313" key="4">
    <source>
        <dbReference type="Proteomes" id="UP000582974"/>
    </source>
</evidence>
<feature type="transmembrane region" description="Helical" evidence="1">
    <location>
        <begin position="191"/>
        <end position="213"/>
    </location>
</feature>
<feature type="transmembrane region" description="Helical" evidence="1">
    <location>
        <begin position="341"/>
        <end position="364"/>
    </location>
</feature>
<dbReference type="Pfam" id="PF04235">
    <property type="entry name" value="DUF418"/>
    <property type="match status" value="1"/>
</dbReference>
<feature type="transmembrane region" description="Helical" evidence="1">
    <location>
        <begin position="316"/>
        <end position="335"/>
    </location>
</feature>
<protein>
    <submittedName>
        <fullName evidence="3">DUF418 domain-containing protein</fullName>
    </submittedName>
</protein>
<reference evidence="3 4" key="1">
    <citation type="submission" date="2020-07" db="EMBL/GenBank/DDBJ databases">
        <title>Genome of Haloechinothrix sp.</title>
        <authorList>
            <person name="Tang S.-K."/>
            <person name="Yang L."/>
            <person name="Zhu W.-Y."/>
        </authorList>
    </citation>
    <scope>NUCLEOTIDE SEQUENCE [LARGE SCALE GENOMIC DNA]</scope>
    <source>
        <strain evidence="3 4">YIM 98757</strain>
    </source>
</reference>
<feature type="transmembrane region" description="Helical" evidence="1">
    <location>
        <begin position="127"/>
        <end position="153"/>
    </location>
</feature>
<feature type="transmembrane region" description="Helical" evidence="1">
    <location>
        <begin position="274"/>
        <end position="295"/>
    </location>
</feature>
<evidence type="ECO:0000256" key="1">
    <source>
        <dbReference type="SAM" id="Phobius"/>
    </source>
</evidence>
<feature type="transmembrane region" description="Helical" evidence="1">
    <location>
        <begin position="233"/>
        <end position="254"/>
    </location>
</feature>
<dbReference type="EMBL" id="JACCKD010000001">
    <property type="protein sequence ID" value="MBA0124544.1"/>
    <property type="molecule type" value="Genomic_DNA"/>
</dbReference>
<dbReference type="AlphaFoldDB" id="A0A837ZWN9"/>
<feature type="transmembrane region" description="Helical" evidence="1">
    <location>
        <begin position="81"/>
        <end position="98"/>
    </location>
</feature>
<feature type="transmembrane region" description="Helical" evidence="1">
    <location>
        <begin position="104"/>
        <end position="120"/>
    </location>
</feature>
<organism evidence="3 4">
    <name type="scientific">Haloechinothrix aidingensis</name>
    <dbReference type="NCBI Taxonomy" id="2752311"/>
    <lineage>
        <taxon>Bacteria</taxon>
        <taxon>Bacillati</taxon>
        <taxon>Actinomycetota</taxon>
        <taxon>Actinomycetes</taxon>
        <taxon>Pseudonocardiales</taxon>
        <taxon>Pseudonocardiaceae</taxon>
        <taxon>Haloechinothrix</taxon>
    </lineage>
</organism>
<gene>
    <name evidence="3" type="ORF">H0B56_03215</name>
</gene>
<feature type="domain" description="DUF418" evidence="2">
    <location>
        <begin position="215"/>
        <end position="383"/>
    </location>
</feature>
<dbReference type="Proteomes" id="UP000582974">
    <property type="component" value="Unassembled WGS sequence"/>
</dbReference>
<proteinExistence type="predicted"/>
<dbReference type="InterPro" id="IPR007349">
    <property type="entry name" value="DUF418"/>
</dbReference>